<feature type="region of interest" description="Disordered" evidence="2">
    <location>
        <begin position="113"/>
        <end position="145"/>
    </location>
</feature>
<feature type="region of interest" description="Disordered" evidence="2">
    <location>
        <begin position="811"/>
        <end position="859"/>
    </location>
</feature>
<comment type="caution">
    <text evidence="3">The sequence shown here is derived from an EMBL/GenBank/DDBJ whole genome shotgun (WGS) entry which is preliminary data.</text>
</comment>
<feature type="region of interest" description="Disordered" evidence="2">
    <location>
        <begin position="464"/>
        <end position="505"/>
    </location>
</feature>
<feature type="compositionally biased region" description="Low complexity" evidence="2">
    <location>
        <begin position="123"/>
        <end position="145"/>
    </location>
</feature>
<evidence type="ECO:0000313" key="3">
    <source>
        <dbReference type="EMBL" id="GIL79273.1"/>
    </source>
</evidence>
<dbReference type="PANTHER" id="PTHR45615">
    <property type="entry name" value="MYOSIN HEAVY CHAIN, NON-MUSCLE"/>
    <property type="match status" value="1"/>
</dbReference>
<feature type="compositionally biased region" description="Polar residues" evidence="2">
    <location>
        <begin position="1940"/>
        <end position="1953"/>
    </location>
</feature>
<gene>
    <name evidence="3" type="ORF">Vretifemale_8656</name>
    <name evidence="4" type="ORF">Vretimale_16453</name>
</gene>
<feature type="region of interest" description="Disordered" evidence="2">
    <location>
        <begin position="1925"/>
        <end position="2217"/>
    </location>
</feature>
<feature type="compositionally biased region" description="Basic and acidic residues" evidence="2">
    <location>
        <begin position="2099"/>
        <end position="2109"/>
    </location>
</feature>
<dbReference type="EMBL" id="BNCP01000015">
    <property type="protein sequence ID" value="GIL79273.1"/>
    <property type="molecule type" value="Genomic_DNA"/>
</dbReference>
<dbReference type="OrthoDB" id="553250at2759"/>
<keyword evidence="5" id="KW-1185">Reference proteome</keyword>
<evidence type="ECO:0000313" key="5">
    <source>
        <dbReference type="Proteomes" id="UP000747110"/>
    </source>
</evidence>
<organism evidence="3 5">
    <name type="scientific">Volvox reticuliferus</name>
    <dbReference type="NCBI Taxonomy" id="1737510"/>
    <lineage>
        <taxon>Eukaryota</taxon>
        <taxon>Viridiplantae</taxon>
        <taxon>Chlorophyta</taxon>
        <taxon>core chlorophytes</taxon>
        <taxon>Chlorophyceae</taxon>
        <taxon>CS clade</taxon>
        <taxon>Chlamydomonadales</taxon>
        <taxon>Volvocaceae</taxon>
        <taxon>Volvox</taxon>
    </lineage>
</organism>
<name>A0A8J4CCZ5_9CHLO</name>
<feature type="compositionally biased region" description="Low complexity" evidence="2">
    <location>
        <begin position="2110"/>
        <end position="2137"/>
    </location>
</feature>
<reference evidence="3" key="1">
    <citation type="journal article" date="2021" name="Proc. Natl. Acad. Sci. U.S.A.">
        <title>Three genomes in the algal genus Volvox reveal the fate of a haploid sex-determining region after a transition to homothallism.</title>
        <authorList>
            <person name="Yamamoto K."/>
            <person name="Hamaji T."/>
            <person name="Kawai-Toyooka H."/>
            <person name="Matsuzaki R."/>
            <person name="Takahashi F."/>
            <person name="Nishimura Y."/>
            <person name="Kawachi M."/>
            <person name="Noguchi H."/>
            <person name="Minakuchi Y."/>
            <person name="Umen J.G."/>
            <person name="Toyoda A."/>
            <person name="Nozaki H."/>
        </authorList>
    </citation>
    <scope>NUCLEOTIDE SEQUENCE</scope>
    <source>
        <strain evidence="4">NIES-3785</strain>
        <strain evidence="3">NIES-3786</strain>
    </source>
</reference>
<feature type="coiled-coil region" evidence="1">
    <location>
        <begin position="1664"/>
        <end position="1729"/>
    </location>
</feature>
<evidence type="ECO:0000256" key="1">
    <source>
        <dbReference type="SAM" id="Coils"/>
    </source>
</evidence>
<feature type="coiled-coil region" evidence="1">
    <location>
        <begin position="1421"/>
        <end position="1511"/>
    </location>
</feature>
<feature type="compositionally biased region" description="Low complexity" evidence="2">
    <location>
        <begin position="2007"/>
        <end position="2021"/>
    </location>
</feature>
<feature type="region of interest" description="Disordered" evidence="2">
    <location>
        <begin position="323"/>
        <end position="356"/>
    </location>
</feature>
<feature type="compositionally biased region" description="Low complexity" evidence="2">
    <location>
        <begin position="181"/>
        <end position="205"/>
    </location>
</feature>
<sequence length="2217" mass="232921">MFKRKKQPAPQTRPPPPLPRPPPNVVHRKSTVKLTISECLQQAQGGLQKLRSINPGDLQAFPLLNEVQRLVQQLKDATTSLPPADREAWSFQIAELEEEFRELADLVVSRADAAPKPEPRLASPSSSSIGSAGGRSSMTSALLSPSSSGRVQQAIALFSRQEGFTAGSQPVGIRRVHTTYQQQRPQQLQMSQQPHTQMTQQLQQQQQQQQQHEQYLQQQAVEQAYPHAATSVASTPARSDSSFMYLTDEERELLAQKQQALLQKHLKYLTQQRDAEGQGQGVPSRGVLAASVQQFGQLGAPPQQHGMLGHQHAQASLQAMYHAHQRGAPSEYDSAQATPHAGVKETAADEQQQQRGVYQDMRPGVGLAQQQLTAKQGVAVQGGGPEEDLFSGLDIVAADEQQSLPQPPQEGGTAQMAPAFIQQLQPAVIGTITAGTNDGVQAVVAGTLRDALDPQRVASYSFQPAGHSVSHPMYAGSQMGLTPEGASLPQQDAASDGAPGRSHHLQPNMALQNLQQQQQGITEQMQYPAQYDMQQQQQQYLTQRQHSASAQGYVHAEAGTSIAPASTSPFPQATADVVPGPGPAASAVSDGSSVSYPIRNKTAHVKLGYGAEEAATSYGLTPPQQQATSTTLSAASAGLQMVAGNVSAETATRTGIVGGSGSGAEVPPSQQQLLVPAEGYPQQDGLATHQGPWSQQELQSQQQRRLMPMHLQRPANRTESIWQQQHSSRPTTPAYTGTSAGRDQGMAVPGAPPQGPLYGLQLTQQQQDFPDQQQSQHVRQASSSHRLSDADPIRYPQVNPQEDVHALPAQQLPQQPPSAYTVQNLGRHPQVWPGDSAQYASQHAQLSHDPLHPQSRYQSTETQQLLQQHHHLQHVQQETQVVQEHTYQNTQSQQQNLQQLHLQQQLHGQIPPWPGQDLEERAPIKHQQVGSSLTPAMLPKGALPGQIYHHSLGPSPAESSSGYLNVNGMVPGNFQKHGLSPLQHAVPDGAATAQTAVCKQWPLQPPNSTQSAASLAVAASGHQGGASGNDHAVAHISMAPVSTPLASASNAGETSNAAAARPSPYISAFLQYAQNGVLNRGSAVSGDTTLGPAIAKASSSSGTTVSANSTAAFASTAPASTPERPATAMVATLPPAESGPSADTTPTVVACSAPPTMTSVPSLPLSSGTLKSRSRGLVSGGGGNNGCGIGPDLAASLPVLSSFPSPTDLEAFLDSITGPVDACRAAAEQRAREMVSALAAALSQVQKVEASVQQQRRAAKAALSGVMAGIAHLESDQAAAVENEDFDTAATLDEQLTQLMYRRTNMEEQVRLLAEVLQRAAALRLQVLNQQAEVWRITGGYLSRLQSGQQQMAATLAAQAEREAQAAAMLHRAAQEAMAQRRSAMEERTAELEATSADLAAKVAAATAPADAERQRRIAVRDALEADVDSLRAILAAKEAALAAAEAAVVEASELIRQQTVAFDPDLARLEEARRQLEAEAAQVVGHEQALQESERQVEARAAAVEEHQSQLKLQADALGAAAAAMQSETEALTQRVAVEARKQEQRERLLQADEKAREDLKGLERCISDLSADLSRLAEQRGKLAVERAGAQEALGSLQRSLPELEAAKRAAAGNKDFREAARLSGELRALSAQADVAAAQLARLSGALSELAAVESSKALELEELRAMVHDAQRHAAEAHHRYLAFNLGLSRAALEEAATAELYEEAGALQAEVAAEEAEALALERAWGFARALQSGPAAAAVASGAAAAWRRTSLEVAPASAAAPHLHLHQQHFPLQAQLSRQSLGGLSAQSSRSLSSQLPASSTTAAVGVAGPRSFPAPLGVGPTATHTLSTVPAAGQQSLPQFQPQPQLLHAYQQQLLQYQVPVSPVLNNSWSKNGGSDAGGAGNGVGTNGQGLVAAVVSSPPPQSALLPVSPHVYFPTRPQSPPVATPPPPLTRSLSGGPSLYSTAPTDDPRVVTTGASPVNDNVLAAAAYSTSSMTSPESDAPAPHQGSRSPQRPPYTPPLELAAASPPEGAAGDSYGLHGNPSKRLLATQGSSSSSAPGTLPIHQVGGVIAASRSDTATQDEPYGETQPLDSLASATWAPVAEAATVSSDPHIRNAAESSRKATANAAADAPGPTTSAAKNSPAAAALSRQENDGLYGEQQGISGAVQETPNQMSSKTAVAAAAEFTNSESSAFHSQPDSGSTPAAEGPTLIGSEKEYSTAQADPGSRR</sequence>
<feature type="region of interest" description="Disordered" evidence="2">
    <location>
        <begin position="1"/>
        <end position="26"/>
    </location>
</feature>
<feature type="compositionally biased region" description="Low complexity" evidence="2">
    <location>
        <begin position="1973"/>
        <end position="1984"/>
    </location>
</feature>
<dbReference type="Proteomes" id="UP000747110">
    <property type="component" value="Unassembled WGS sequence"/>
</dbReference>
<feature type="compositionally biased region" description="Polar residues" evidence="2">
    <location>
        <begin position="2037"/>
        <end position="2046"/>
    </location>
</feature>
<feature type="region of interest" description="Disordered" evidence="2">
    <location>
        <begin position="682"/>
        <end position="796"/>
    </location>
</feature>
<protein>
    <submittedName>
        <fullName evidence="3">Uncharacterized protein</fullName>
    </submittedName>
</protein>
<feature type="compositionally biased region" description="Low complexity" evidence="2">
    <location>
        <begin position="694"/>
        <end position="706"/>
    </location>
</feature>
<dbReference type="Proteomes" id="UP000722791">
    <property type="component" value="Unassembled WGS sequence"/>
</dbReference>
<evidence type="ECO:0000256" key="2">
    <source>
        <dbReference type="SAM" id="MobiDB-lite"/>
    </source>
</evidence>
<dbReference type="EMBL" id="BNCQ01000048">
    <property type="protein sequence ID" value="GIM13316.1"/>
    <property type="molecule type" value="Genomic_DNA"/>
</dbReference>
<feature type="compositionally biased region" description="Polar residues" evidence="2">
    <location>
        <begin position="2174"/>
        <end position="2191"/>
    </location>
</feature>
<proteinExistence type="predicted"/>
<accession>A0A8J4CCZ5</accession>
<keyword evidence="1" id="KW-0175">Coiled coil</keyword>
<feature type="compositionally biased region" description="Polar residues" evidence="2">
    <location>
        <begin position="2149"/>
        <end position="2166"/>
    </location>
</feature>
<dbReference type="PANTHER" id="PTHR45615:SF66">
    <property type="entry name" value="CARD DOMAIN-CONTAINING PROTEIN"/>
    <property type="match status" value="1"/>
</dbReference>
<feature type="compositionally biased region" description="Pro residues" evidence="2">
    <location>
        <begin position="11"/>
        <end position="24"/>
    </location>
</feature>
<evidence type="ECO:0000313" key="4">
    <source>
        <dbReference type="EMBL" id="GIM13316.1"/>
    </source>
</evidence>
<feature type="coiled-coil region" evidence="1">
    <location>
        <begin position="1536"/>
        <end position="1581"/>
    </location>
</feature>
<feature type="compositionally biased region" description="Pro residues" evidence="2">
    <location>
        <begin position="1926"/>
        <end position="1938"/>
    </location>
</feature>
<feature type="compositionally biased region" description="Low complexity" evidence="2">
    <location>
        <begin position="756"/>
        <end position="776"/>
    </location>
</feature>
<feature type="compositionally biased region" description="Polar residues" evidence="2">
    <location>
        <begin position="715"/>
        <end position="741"/>
    </location>
</feature>
<feature type="region of interest" description="Disordered" evidence="2">
    <location>
        <begin position="179"/>
        <end position="205"/>
    </location>
</feature>